<dbReference type="EMBL" id="GBXM01015674">
    <property type="protein sequence ID" value="JAH92903.1"/>
    <property type="molecule type" value="Transcribed_RNA"/>
</dbReference>
<dbReference type="AlphaFoldDB" id="A0A0E9WTV1"/>
<reference evidence="1" key="2">
    <citation type="journal article" date="2015" name="Fish Shellfish Immunol.">
        <title>Early steps in the European eel (Anguilla anguilla)-Vibrio vulnificus interaction in the gills: Role of the RtxA13 toxin.</title>
        <authorList>
            <person name="Callol A."/>
            <person name="Pajuelo D."/>
            <person name="Ebbesson L."/>
            <person name="Teles M."/>
            <person name="MacKenzie S."/>
            <person name="Amaro C."/>
        </authorList>
    </citation>
    <scope>NUCLEOTIDE SEQUENCE</scope>
</reference>
<sequence length="84" mass="10269">MFSFHKKVDMQPLLKFSRLSHWYLFKYCSAERQVLLSDLWPQMQWKFSFEAPPVHQRAIYHTSRKTRHLMDISFFPNFGNNTDQ</sequence>
<evidence type="ECO:0000313" key="1">
    <source>
        <dbReference type="EMBL" id="JAH92903.1"/>
    </source>
</evidence>
<protein>
    <submittedName>
        <fullName evidence="1">Uncharacterized protein</fullName>
    </submittedName>
</protein>
<name>A0A0E9WTV1_ANGAN</name>
<proteinExistence type="predicted"/>
<accession>A0A0E9WTV1</accession>
<reference evidence="1" key="1">
    <citation type="submission" date="2014-11" db="EMBL/GenBank/DDBJ databases">
        <authorList>
            <person name="Amaro Gonzalez C."/>
        </authorList>
    </citation>
    <scope>NUCLEOTIDE SEQUENCE</scope>
</reference>
<organism evidence="1">
    <name type="scientific">Anguilla anguilla</name>
    <name type="common">European freshwater eel</name>
    <name type="synonym">Muraena anguilla</name>
    <dbReference type="NCBI Taxonomy" id="7936"/>
    <lineage>
        <taxon>Eukaryota</taxon>
        <taxon>Metazoa</taxon>
        <taxon>Chordata</taxon>
        <taxon>Craniata</taxon>
        <taxon>Vertebrata</taxon>
        <taxon>Euteleostomi</taxon>
        <taxon>Actinopterygii</taxon>
        <taxon>Neopterygii</taxon>
        <taxon>Teleostei</taxon>
        <taxon>Anguilliformes</taxon>
        <taxon>Anguillidae</taxon>
        <taxon>Anguilla</taxon>
    </lineage>
</organism>